<dbReference type="OrthoDB" id="9804590at2"/>
<dbReference type="InterPro" id="IPR029063">
    <property type="entry name" value="SAM-dependent_MTases_sf"/>
</dbReference>
<dbReference type="PANTHER" id="PTHR47790">
    <property type="entry name" value="TRNA/TMRNA (URACIL-C(5))-METHYLTRANSFERASE"/>
    <property type="match status" value="1"/>
</dbReference>
<dbReference type="InterPro" id="IPR030390">
    <property type="entry name" value="MeTrfase_TrmA_AS"/>
</dbReference>
<comment type="catalytic activity">
    <reaction evidence="5 7">
        <text>uridine(341) in tmRNA + S-adenosyl-L-methionine = 5-methyluridine(341) in tmRNA + S-adenosyl-L-homocysteine + H(+)</text>
        <dbReference type="Rhea" id="RHEA:43612"/>
        <dbReference type="Rhea" id="RHEA-COMP:10630"/>
        <dbReference type="Rhea" id="RHEA-COMP:10631"/>
        <dbReference type="ChEBI" id="CHEBI:15378"/>
        <dbReference type="ChEBI" id="CHEBI:57856"/>
        <dbReference type="ChEBI" id="CHEBI:59789"/>
        <dbReference type="ChEBI" id="CHEBI:65315"/>
        <dbReference type="ChEBI" id="CHEBI:74447"/>
    </reaction>
</comment>
<comment type="caution">
    <text evidence="10">The sequence shown here is derived from an EMBL/GenBank/DDBJ whole genome shotgun (WGS) entry which is preliminary data.</text>
</comment>
<evidence type="ECO:0000256" key="7">
    <source>
        <dbReference type="HAMAP-Rule" id="MF_01011"/>
    </source>
</evidence>
<dbReference type="Proteomes" id="UP000036097">
    <property type="component" value="Unassembled WGS sequence"/>
</dbReference>
<evidence type="ECO:0000313" key="10">
    <source>
        <dbReference type="EMBL" id="KLV07764.1"/>
    </source>
</evidence>
<keyword evidence="4 7" id="KW-0819">tRNA processing</keyword>
<feature type="active site" evidence="9">
    <location>
        <position position="326"/>
    </location>
</feature>
<proteinExistence type="inferred from homology"/>
<evidence type="ECO:0000313" key="11">
    <source>
        <dbReference type="Proteomes" id="UP000036097"/>
    </source>
</evidence>
<dbReference type="EC" id="2.1.1.35" evidence="7"/>
<dbReference type="RefSeq" id="WP_047877589.1">
    <property type="nucleotide sequence ID" value="NZ_LDOT01000004.1"/>
</dbReference>
<dbReference type="SUPFAM" id="SSF53335">
    <property type="entry name" value="S-adenosyl-L-methionine-dependent methyltransferases"/>
    <property type="match status" value="1"/>
</dbReference>
<dbReference type="PROSITE" id="PS51687">
    <property type="entry name" value="SAM_MT_RNA_M5U"/>
    <property type="match status" value="1"/>
</dbReference>
<feature type="binding site" evidence="7 8">
    <location>
        <position position="239"/>
    </location>
    <ligand>
        <name>S-adenosyl-L-methionine</name>
        <dbReference type="ChEBI" id="CHEBI:59789"/>
    </ligand>
</feature>
<feature type="active site" description="Proton acceptor" evidence="7">
    <location>
        <position position="360"/>
    </location>
</feature>
<reference evidence="10 11" key="1">
    <citation type="submission" date="2015-05" db="EMBL/GenBank/DDBJ databases">
        <title>Photobacterium galathea sp. nov.</title>
        <authorList>
            <person name="Machado H."/>
            <person name="Gram L."/>
        </authorList>
    </citation>
    <scope>NUCLEOTIDE SEQUENCE [LARGE SCALE GENOMIC DNA]</scope>
    <source>
        <strain evidence="10 11">CGMCC 1.12159</strain>
    </source>
</reference>
<keyword evidence="2 7" id="KW-0808">Transferase</keyword>
<dbReference type="PATRIC" id="fig|1195763.3.peg.862"/>
<sequence length="368" mass="42626">MATTAINPAEYQAQLDEKAARIQNIFADFETPELEVFASPAEHYRMRAEFRIWHEGDDLYYIMFNQETREKYRVDQFPAASRLINDLMPLLVDALKPIKALRHKLFQVDFLSTLSGEILVSMLYHRQLDEEWVAEAKALKQRLNDEGFKLNFIGRARKQKIVLDQEFVIEKLQVNDRTLTYKQVENSFTQPNGEVAQKMLEWAVDCTQDSQGDLLELYCGNGNFSLALAKNFERVLATELAKPSVDSAQYNIAVNNIDNVQIIRMSAEDFTDAMEGRREFRRLKDQGVDLQSYNCNTIFVDPPRSGMDDGTCRMVQGYDRIMYISCNPETLKSNLDILSETHRITRFALFDQFPYTHHMEAGVLLERK</sequence>
<evidence type="ECO:0000256" key="4">
    <source>
        <dbReference type="ARBA" id="ARBA00022694"/>
    </source>
</evidence>
<evidence type="ECO:0000256" key="9">
    <source>
        <dbReference type="PROSITE-ProRule" id="PRU10015"/>
    </source>
</evidence>
<comment type="similarity">
    <text evidence="7">Belongs to the class I-like SAM-binding methyltransferase superfamily. RNA M5U methyltransferase family. TrmA subfamily.</text>
</comment>
<dbReference type="GO" id="GO:0030697">
    <property type="term" value="F:tRNA (uracil(54)-C5)-methyltransferase activity, S-adenosyl methionine-dependent"/>
    <property type="evidence" value="ECO:0007669"/>
    <property type="project" value="UniProtKB-UniRule"/>
</dbReference>
<evidence type="ECO:0000256" key="6">
    <source>
        <dbReference type="ARBA" id="ARBA00052788"/>
    </source>
</evidence>
<dbReference type="HAMAP" id="MF_01011">
    <property type="entry name" value="RNA_methyltr_TrmA"/>
    <property type="match status" value="1"/>
</dbReference>
<evidence type="ECO:0000256" key="5">
    <source>
        <dbReference type="ARBA" id="ARBA00051255"/>
    </source>
</evidence>
<evidence type="ECO:0000256" key="8">
    <source>
        <dbReference type="PROSITE-ProRule" id="PRU01024"/>
    </source>
</evidence>
<name>A0A0J1H7T4_9GAMM</name>
<dbReference type="FunFam" id="2.40.50.1070:FF:000001">
    <property type="entry name" value="tRNA/tmRNA (uracil-C(5))-methyltransferase"/>
    <property type="match status" value="1"/>
</dbReference>
<dbReference type="GO" id="GO:0019843">
    <property type="term" value="F:rRNA binding"/>
    <property type="evidence" value="ECO:0007669"/>
    <property type="project" value="TreeGrafter"/>
</dbReference>
<evidence type="ECO:0000256" key="3">
    <source>
        <dbReference type="ARBA" id="ARBA00022691"/>
    </source>
</evidence>
<dbReference type="InterPro" id="IPR011869">
    <property type="entry name" value="TrmA_MeTrfase"/>
</dbReference>
<accession>A0A0J1H7T4</accession>
<gene>
    <name evidence="7" type="primary">trmA</name>
    <name evidence="10" type="ORF">ABT56_04045</name>
</gene>
<dbReference type="GO" id="GO:0030488">
    <property type="term" value="P:tRNA methylation"/>
    <property type="evidence" value="ECO:0007669"/>
    <property type="project" value="UniProtKB-UniRule"/>
</dbReference>
<dbReference type="InterPro" id="IPR010280">
    <property type="entry name" value="U5_MeTrfase_fam"/>
</dbReference>
<feature type="binding site" evidence="7 8">
    <location>
        <position position="218"/>
    </location>
    <ligand>
        <name>S-adenosyl-L-methionine</name>
        <dbReference type="ChEBI" id="CHEBI:59789"/>
    </ligand>
</feature>
<organism evidence="10 11">
    <name type="scientific">Photobacterium aquae</name>
    <dbReference type="NCBI Taxonomy" id="1195763"/>
    <lineage>
        <taxon>Bacteria</taxon>
        <taxon>Pseudomonadati</taxon>
        <taxon>Pseudomonadota</taxon>
        <taxon>Gammaproteobacteria</taxon>
        <taxon>Vibrionales</taxon>
        <taxon>Vibrionaceae</taxon>
        <taxon>Photobacterium</taxon>
    </lineage>
</organism>
<dbReference type="GO" id="GO:0005829">
    <property type="term" value="C:cytosol"/>
    <property type="evidence" value="ECO:0007669"/>
    <property type="project" value="TreeGrafter"/>
</dbReference>
<feature type="binding site" evidence="7">
    <location>
        <position position="223"/>
    </location>
    <ligand>
        <name>S-adenosyl-L-methionine</name>
        <dbReference type="ChEBI" id="CHEBI:59789"/>
    </ligand>
</feature>
<dbReference type="Gene3D" id="3.40.50.150">
    <property type="entry name" value="Vaccinia Virus protein VP39"/>
    <property type="match status" value="1"/>
</dbReference>
<keyword evidence="3 7" id="KW-0949">S-adenosyl-L-methionine</keyword>
<keyword evidence="11" id="KW-1185">Reference proteome</keyword>
<dbReference type="CDD" id="cd02440">
    <property type="entry name" value="AdoMet_MTases"/>
    <property type="match status" value="1"/>
</dbReference>
<dbReference type="Gene3D" id="2.40.50.1070">
    <property type="match status" value="1"/>
</dbReference>
<keyword evidence="1 7" id="KW-0489">Methyltransferase</keyword>
<comment type="function">
    <text evidence="7">Dual-specificity methyltransferase that catalyzes the formation of 5-methyluridine at position 54 (m5U54) in all tRNAs, and that of position 341 (m5U341) in tmRNA (transfer-mRNA).</text>
</comment>
<evidence type="ECO:0000256" key="2">
    <source>
        <dbReference type="ARBA" id="ARBA00022679"/>
    </source>
</evidence>
<protein>
    <recommendedName>
        <fullName evidence="7">tRNA/tmRNA (uracil-C(5))-methyltransferase</fullName>
        <ecNumber evidence="7">2.1.1.35</ecNumber>
    </recommendedName>
    <alternativeName>
        <fullName evidence="7">tRNA (uracil(54)-C(5))-methyltransferase</fullName>
    </alternativeName>
    <alternativeName>
        <fullName evidence="7">tRNA(m5U54)-methyltransferase</fullName>
        <shortName evidence="7">RUMT</shortName>
    </alternativeName>
    <alternativeName>
        <fullName evidence="7">tmRNA (uracil(341)-C(5))-methyltransferase</fullName>
    </alternativeName>
</protein>
<evidence type="ECO:0000256" key="1">
    <source>
        <dbReference type="ARBA" id="ARBA00022603"/>
    </source>
</evidence>
<dbReference type="NCBIfam" id="TIGR02143">
    <property type="entry name" value="trmA_only"/>
    <property type="match status" value="1"/>
</dbReference>
<dbReference type="InterPro" id="IPR030391">
    <property type="entry name" value="MeTrfase_TrmA_CS"/>
</dbReference>
<dbReference type="STRING" id="1195763.ABT56_04045"/>
<dbReference type="FunFam" id="3.40.50.150:FF:000012">
    <property type="entry name" value="tRNA/tmRNA (uracil-C(5))-methyltransferase"/>
    <property type="match status" value="1"/>
</dbReference>
<comment type="catalytic activity">
    <reaction evidence="6 7">
        <text>uridine(54) in tRNA + S-adenosyl-L-methionine = 5-methyluridine(54) in tRNA + S-adenosyl-L-homocysteine + H(+)</text>
        <dbReference type="Rhea" id="RHEA:42712"/>
        <dbReference type="Rhea" id="RHEA-COMP:10167"/>
        <dbReference type="Rhea" id="RHEA-COMP:10193"/>
        <dbReference type="ChEBI" id="CHEBI:15378"/>
        <dbReference type="ChEBI" id="CHEBI:57856"/>
        <dbReference type="ChEBI" id="CHEBI:59789"/>
        <dbReference type="ChEBI" id="CHEBI:65315"/>
        <dbReference type="ChEBI" id="CHEBI:74447"/>
        <dbReference type="EC" id="2.1.1.35"/>
    </reaction>
</comment>
<dbReference type="PROSITE" id="PS01230">
    <property type="entry name" value="TRMA_1"/>
    <property type="match status" value="1"/>
</dbReference>
<feature type="binding site" evidence="7 8">
    <location>
        <position position="301"/>
    </location>
    <ligand>
        <name>S-adenosyl-L-methionine</name>
        <dbReference type="ChEBI" id="CHEBI:59789"/>
    </ligand>
</feature>
<dbReference type="PROSITE" id="PS01231">
    <property type="entry name" value="TRMA_2"/>
    <property type="match status" value="1"/>
</dbReference>
<dbReference type="PANTHER" id="PTHR47790:SF2">
    <property type="entry name" value="TRNA_TMRNA (URACIL-C(5))-METHYLTRANSFERASE"/>
    <property type="match status" value="1"/>
</dbReference>
<dbReference type="Pfam" id="PF05958">
    <property type="entry name" value="tRNA_U5-meth_tr"/>
    <property type="match status" value="1"/>
</dbReference>
<dbReference type="AlphaFoldDB" id="A0A0J1H7T4"/>
<dbReference type="EMBL" id="LDOT01000004">
    <property type="protein sequence ID" value="KLV07764.1"/>
    <property type="molecule type" value="Genomic_DNA"/>
</dbReference>
<dbReference type="GO" id="GO:0000049">
    <property type="term" value="F:tRNA binding"/>
    <property type="evidence" value="ECO:0007669"/>
    <property type="project" value="TreeGrafter"/>
</dbReference>
<feature type="binding site" evidence="7 8">
    <location>
        <position position="190"/>
    </location>
    <ligand>
        <name>S-adenosyl-L-methionine</name>
        <dbReference type="ChEBI" id="CHEBI:59789"/>
    </ligand>
</feature>
<feature type="active site" description="Nucleophile" evidence="7 8">
    <location>
        <position position="326"/>
    </location>
</feature>